<dbReference type="PROSITE" id="PS50238">
    <property type="entry name" value="RHOGAP"/>
    <property type="match status" value="1"/>
</dbReference>
<dbReference type="SMART" id="SM00325">
    <property type="entry name" value="RhoGEF"/>
    <property type="match status" value="1"/>
</dbReference>
<dbReference type="Gene3D" id="4.10.280.30">
    <property type="entry name" value="Bcr-Abl oncoprotein oligomerisation domain"/>
    <property type="match status" value="1"/>
</dbReference>
<accession>A0AAD4KCG1</accession>
<feature type="region of interest" description="Disordered" evidence="2">
    <location>
        <begin position="623"/>
        <end position="671"/>
    </location>
</feature>
<evidence type="ECO:0000313" key="7">
    <source>
        <dbReference type="Proteomes" id="UP001200034"/>
    </source>
</evidence>
<dbReference type="PANTHER" id="PTHR23182">
    <property type="entry name" value="BREAKPOINT CLUSTER REGION PROTEIN BCR"/>
    <property type="match status" value="1"/>
</dbReference>
<feature type="domain" description="DH" evidence="4">
    <location>
        <begin position="753"/>
        <end position="941"/>
    </location>
</feature>
<dbReference type="InterPro" id="IPR000219">
    <property type="entry name" value="DH_dom"/>
</dbReference>
<protein>
    <recommendedName>
        <fullName evidence="8">Active breakpoint cluster region-related protein</fullName>
    </recommendedName>
</protein>
<feature type="region of interest" description="Disordered" evidence="2">
    <location>
        <begin position="685"/>
        <end position="728"/>
    </location>
</feature>
<feature type="compositionally biased region" description="Low complexity" evidence="2">
    <location>
        <begin position="396"/>
        <end position="406"/>
    </location>
</feature>
<name>A0AAD4KCG1_9MUSC</name>
<dbReference type="Pfam" id="PF19057">
    <property type="entry name" value="PH_19"/>
    <property type="match status" value="1"/>
</dbReference>
<feature type="compositionally biased region" description="Polar residues" evidence="2">
    <location>
        <begin position="148"/>
        <end position="161"/>
    </location>
</feature>
<dbReference type="InterPro" id="IPR035892">
    <property type="entry name" value="C2_domain_sf"/>
</dbReference>
<dbReference type="SMART" id="SM00233">
    <property type="entry name" value="PH"/>
    <property type="match status" value="1"/>
</dbReference>
<dbReference type="GO" id="GO:0016020">
    <property type="term" value="C:membrane"/>
    <property type="evidence" value="ECO:0007669"/>
    <property type="project" value="TreeGrafter"/>
</dbReference>
<comment type="caution">
    <text evidence="6">The sequence shown here is derived from an EMBL/GenBank/DDBJ whole genome shotgun (WGS) entry which is preliminary data.</text>
</comment>
<proteinExistence type="predicted"/>
<dbReference type="GO" id="GO:0007165">
    <property type="term" value="P:signal transduction"/>
    <property type="evidence" value="ECO:0007669"/>
    <property type="project" value="InterPro"/>
</dbReference>
<evidence type="ECO:0000256" key="1">
    <source>
        <dbReference type="ARBA" id="ARBA00022468"/>
    </source>
</evidence>
<sequence>MSVFNDFQRLWMQRFPQSSLSDAWEQDVRASLERHKLKIADLSKELEQETLYVEYLERLLSDVEKYRESGGDPTTLFEAATGNPGAAAAANAPSGSSNNVTAAAAANGATCSATGNANAGVDKDFKSSLNLREASAASSGGKDKDRLSLSTDNKYTQNTQNDGGGGGGAGGGSGLSSAPPTGKRSMTEHSFEREDKKDSGNEKDANGALQQCITELAASIGSGALKANEQRTAQQQQNDNKQETGAAAASASASAGDGDREQGAKPLRKSTSHFVTVIEVKEAKDKDIDDATAAATTTATSTLTSSTTVNDTSSSAASTANSTAASSSATSTPPSTFARHYPEQRNKVATAQEATAPPLSPSMAMSTSASLAEAKKKMPPRPPPKNVRRVEPPTIPSQQQHPLSSSPKRETPYAGSTMPLPMSANSSGESPGSSLERNIKPSDILRQKSSESLESKYAANRKTTPELSKLANTPELMEELGRKMVGKTDSLEHAKRSDALSASNGGSLGRTASTPGRALTPLTGRGNMVGASPTGSLSKTAKLAAVDSSSTSSLEKKSRASLQASDAETARSKESLASQGISEVIKSYESVSSLSSDSAKAANAQQADNEPYYDSVPLDNGDGEYVFIKPGRTGSSSSRDDLSTPGSTLPMAQLSSQASVTDPESPGRTSNYVNIDYFIQSNETRSSSLDSDGEYEGPPIYRTISHDEQQSTTSSSTSQTPGALRKVRSPFRKQQTLSLYSGVFLSGNARGAKIRSILSSIIHSETIYVECLNKMIQYKRAIHATLGTSQPVIKEEEENTIFFKIDELHEVHTAFLGDLKTTVAHEGGDVLIGEPFKRLADMFDLYSAFLHNYGQAIDTVKKCSANNPQFKKIVSTIVVNLQTEQSLTLEDLLHKPVARVQINALVFNDLLRETPPNHPDHQPLKQAQKNIQIFLNQFNVVNQRLPTESNRNLRRMVRNSFIVELVDGHRKLRHLFLFNDVIACAKYKALGRDRIDYELKWFIPLKDVNVYEESDTAADLKESSPANISQVKRNLRSVRDQLILESNGVRTGDKYRRKLADLESQLVLATPNLVLRLGNKANNKTMTFFLSSDFERTQWMDSIMSLKVSLPLHFRSQQFIVFFLFQQKCNLPGANTINSLEVTAFIVAMQKGMKTEMGSYLMRNTNDESLLVGDLHMGIQGLQGLEQAGDLYICIEVDSYGHYFRKATTKIVCRSQSPLWNESFMLELEGSQNVRILLYESKERSLLRAKHILKLSRSWLTETTQTRSIKLSETLELSASFRFVPGELCRATTKPGALFGAKMSQVLKREKRDIPFIISACIREVERRGMLEVGCYRVSGSASDLAKLKKAFESDAYEAEQLLREVDIHSVTGILKTFLRELPEALFSDLLYPRFFETFSAFSNNNEATRINELLKVYEELPQANKSSINLILDHLIRVHEKETDNKMSLHNLAMVFGPTLLRPGQTQVKQKDPLAASTVDVMAQAGILYCFLQARIKKD</sequence>
<feature type="compositionally biased region" description="Basic and acidic residues" evidence="2">
    <location>
        <begin position="185"/>
        <end position="205"/>
    </location>
</feature>
<feature type="compositionally biased region" description="Polar residues" evidence="2">
    <location>
        <begin position="653"/>
        <end position="671"/>
    </location>
</feature>
<evidence type="ECO:0000313" key="6">
    <source>
        <dbReference type="EMBL" id="KAH8386930.1"/>
    </source>
</evidence>
<dbReference type="SUPFAM" id="SSF50729">
    <property type="entry name" value="PH domain-like"/>
    <property type="match status" value="1"/>
</dbReference>
<dbReference type="GO" id="GO:0005085">
    <property type="term" value="F:guanyl-nucleotide exchange factor activity"/>
    <property type="evidence" value="ECO:0007669"/>
    <property type="project" value="InterPro"/>
</dbReference>
<dbReference type="Gene3D" id="1.20.900.10">
    <property type="entry name" value="Dbl homology (DH) domain"/>
    <property type="match status" value="1"/>
</dbReference>
<organism evidence="6 7">
    <name type="scientific">Drosophila rubida</name>
    <dbReference type="NCBI Taxonomy" id="30044"/>
    <lineage>
        <taxon>Eukaryota</taxon>
        <taxon>Metazoa</taxon>
        <taxon>Ecdysozoa</taxon>
        <taxon>Arthropoda</taxon>
        <taxon>Hexapoda</taxon>
        <taxon>Insecta</taxon>
        <taxon>Pterygota</taxon>
        <taxon>Neoptera</taxon>
        <taxon>Endopterygota</taxon>
        <taxon>Diptera</taxon>
        <taxon>Brachycera</taxon>
        <taxon>Muscomorpha</taxon>
        <taxon>Ephydroidea</taxon>
        <taxon>Drosophilidae</taxon>
        <taxon>Drosophila</taxon>
    </lineage>
</organism>
<feature type="region of interest" description="Disordered" evidence="2">
    <location>
        <begin position="497"/>
        <end position="579"/>
    </location>
</feature>
<dbReference type="Pfam" id="PF00620">
    <property type="entry name" value="RhoGAP"/>
    <property type="match status" value="1"/>
</dbReference>
<dbReference type="PANTHER" id="PTHR23182:SF1">
    <property type="entry name" value="RHO GTPASE ACTIVATING PROTEIN AT 1A, ISOFORM E"/>
    <property type="match status" value="1"/>
</dbReference>
<dbReference type="PROSITE" id="PS50003">
    <property type="entry name" value="PH_DOMAIN"/>
    <property type="match status" value="1"/>
</dbReference>
<dbReference type="Proteomes" id="UP001200034">
    <property type="component" value="Unassembled WGS sequence"/>
</dbReference>
<evidence type="ECO:0000259" key="5">
    <source>
        <dbReference type="PROSITE" id="PS50238"/>
    </source>
</evidence>
<feature type="domain" description="Rho-GAP" evidence="5">
    <location>
        <begin position="1301"/>
        <end position="1500"/>
    </location>
</feature>
<dbReference type="InterPro" id="IPR035899">
    <property type="entry name" value="DBL_dom_sf"/>
</dbReference>
<dbReference type="EMBL" id="JAJJHW010000095">
    <property type="protein sequence ID" value="KAH8386930.1"/>
    <property type="molecule type" value="Genomic_DNA"/>
</dbReference>
<dbReference type="InterPro" id="IPR036481">
    <property type="entry name" value="Bcr-Abl_oncoprot_oligo_sf"/>
</dbReference>
<dbReference type="FunFam" id="1.20.900.10:FF:000036">
    <property type="entry name" value="EG:23E12.2, isoform B"/>
    <property type="match status" value="1"/>
</dbReference>
<keyword evidence="7" id="KW-1185">Reference proteome</keyword>
<dbReference type="SUPFAM" id="SSF49562">
    <property type="entry name" value="C2 domain (Calcium/lipid-binding domain, CaLB)"/>
    <property type="match status" value="1"/>
</dbReference>
<dbReference type="SMART" id="SM00324">
    <property type="entry name" value="RhoGAP"/>
    <property type="match status" value="1"/>
</dbReference>
<dbReference type="Gene3D" id="1.10.555.10">
    <property type="entry name" value="Rho GTPase activation protein"/>
    <property type="match status" value="1"/>
</dbReference>
<dbReference type="CDD" id="cd00160">
    <property type="entry name" value="RhoGEF"/>
    <property type="match status" value="1"/>
</dbReference>
<feature type="compositionally biased region" description="Polar residues" evidence="2">
    <location>
        <begin position="230"/>
        <end position="239"/>
    </location>
</feature>
<feature type="domain" description="PH" evidence="3">
    <location>
        <begin position="955"/>
        <end position="1108"/>
    </location>
</feature>
<reference evidence="6" key="1">
    <citation type="journal article" date="2021" name="Mol. Ecol. Resour.">
        <title>Phylogenomic analyses of the genus Drosophila reveals genomic signals of climate adaptation.</title>
        <authorList>
            <person name="Li F."/>
            <person name="Rane R.V."/>
            <person name="Luria V."/>
            <person name="Xiong Z."/>
            <person name="Chen J."/>
            <person name="Li Z."/>
            <person name="Catullo R.A."/>
            <person name="Griffin P.C."/>
            <person name="Schiffer M."/>
            <person name="Pearce S."/>
            <person name="Lee S.F."/>
            <person name="McElroy K."/>
            <person name="Stocker A."/>
            <person name="Shirriffs J."/>
            <person name="Cockerell F."/>
            <person name="Coppin C."/>
            <person name="Sgro C.M."/>
            <person name="Karger A."/>
            <person name="Cain J.W."/>
            <person name="Weber J.A."/>
            <person name="Santpere G."/>
            <person name="Kirschner M.W."/>
            <person name="Hoffmann A.A."/>
            <person name="Oakeshott J.G."/>
            <person name="Zhang G."/>
        </authorList>
    </citation>
    <scope>NUCLEOTIDE SEQUENCE</scope>
    <source>
        <strain evidence="6">BGI-SZ-2011g</strain>
    </source>
</reference>
<evidence type="ECO:0000259" key="4">
    <source>
        <dbReference type="PROSITE" id="PS50010"/>
    </source>
</evidence>
<dbReference type="FunFam" id="1.10.555.10:FF:000004">
    <property type="entry name" value="active breakpoint cluster region-related protein-like"/>
    <property type="match status" value="1"/>
</dbReference>
<dbReference type="InterPro" id="IPR000198">
    <property type="entry name" value="RhoGAP_dom"/>
</dbReference>
<evidence type="ECO:0000256" key="2">
    <source>
        <dbReference type="SAM" id="MobiDB-lite"/>
    </source>
</evidence>
<feature type="compositionally biased region" description="Low complexity" evidence="2">
    <location>
        <begin position="710"/>
        <end position="720"/>
    </location>
</feature>
<feature type="compositionally biased region" description="Low complexity" evidence="2">
    <location>
        <begin position="246"/>
        <end position="255"/>
    </location>
</feature>
<dbReference type="Pfam" id="PF00621">
    <property type="entry name" value="RhoGEF"/>
    <property type="match status" value="1"/>
</dbReference>
<feature type="compositionally biased region" description="Polar residues" evidence="2">
    <location>
        <begin position="500"/>
        <end position="514"/>
    </location>
</feature>
<dbReference type="InterPro" id="IPR008936">
    <property type="entry name" value="Rho_GTPase_activation_prot"/>
</dbReference>
<dbReference type="SUPFAM" id="SSF48065">
    <property type="entry name" value="DBL homology domain (DH-domain)"/>
    <property type="match status" value="1"/>
</dbReference>
<dbReference type="PROSITE" id="PS50010">
    <property type="entry name" value="DH_2"/>
    <property type="match status" value="1"/>
</dbReference>
<evidence type="ECO:0008006" key="8">
    <source>
        <dbReference type="Google" id="ProtNLM"/>
    </source>
</evidence>
<keyword evidence="1" id="KW-0343">GTPase activation</keyword>
<dbReference type="Gene3D" id="2.30.29.30">
    <property type="entry name" value="Pleckstrin-homology domain (PH domain)/Phosphotyrosine-binding domain (PTB)"/>
    <property type="match status" value="1"/>
</dbReference>
<dbReference type="InterPro" id="IPR037769">
    <property type="entry name" value="Abr/Bcr"/>
</dbReference>
<feature type="region of interest" description="Disordered" evidence="2">
    <location>
        <begin position="135"/>
        <end position="208"/>
    </location>
</feature>
<feature type="compositionally biased region" description="Basic and acidic residues" evidence="2">
    <location>
        <begin position="279"/>
        <end position="289"/>
    </location>
</feature>
<gene>
    <name evidence="6" type="ORF">KR093_003552</name>
</gene>
<feature type="compositionally biased region" description="Basic and acidic residues" evidence="2">
    <location>
        <begin position="437"/>
        <end position="454"/>
    </location>
</feature>
<feature type="region of interest" description="Disordered" evidence="2">
    <location>
        <begin position="225"/>
        <end position="474"/>
    </location>
</feature>
<dbReference type="InterPro" id="IPR011993">
    <property type="entry name" value="PH-like_dom_sf"/>
</dbReference>
<dbReference type="GO" id="GO:0005096">
    <property type="term" value="F:GTPase activator activity"/>
    <property type="evidence" value="ECO:0007669"/>
    <property type="project" value="UniProtKB-KW"/>
</dbReference>
<feature type="compositionally biased region" description="Low complexity" evidence="2">
    <location>
        <begin position="423"/>
        <end position="434"/>
    </location>
</feature>
<feature type="compositionally biased region" description="Gly residues" evidence="2">
    <location>
        <begin position="162"/>
        <end position="174"/>
    </location>
</feature>
<dbReference type="InterPro" id="IPR001849">
    <property type="entry name" value="PH_domain"/>
</dbReference>
<dbReference type="SUPFAM" id="SSF48350">
    <property type="entry name" value="GTPase activation domain, GAP"/>
    <property type="match status" value="1"/>
</dbReference>
<feature type="compositionally biased region" description="Low complexity" evidence="2">
    <location>
        <begin position="291"/>
        <end position="336"/>
    </location>
</feature>
<evidence type="ECO:0000259" key="3">
    <source>
        <dbReference type="PROSITE" id="PS50003"/>
    </source>
</evidence>